<comment type="caution">
    <text evidence="3">The sequence shown here is derived from an EMBL/GenBank/DDBJ whole genome shotgun (WGS) entry which is preliminary data.</text>
</comment>
<dbReference type="GO" id="GO:0051287">
    <property type="term" value="F:NAD binding"/>
    <property type="evidence" value="ECO:0007669"/>
    <property type="project" value="InterPro"/>
</dbReference>
<dbReference type="GO" id="GO:0030267">
    <property type="term" value="F:glyoxylate reductase (NADPH) activity"/>
    <property type="evidence" value="ECO:0007669"/>
    <property type="project" value="TreeGrafter"/>
</dbReference>
<evidence type="ECO:0000313" key="3">
    <source>
        <dbReference type="EMBL" id="CAK7347966.1"/>
    </source>
</evidence>
<proteinExistence type="predicted"/>
<dbReference type="GO" id="GO:0016618">
    <property type="term" value="F:hydroxypyruvate reductase [NAD(P)H] activity"/>
    <property type="evidence" value="ECO:0007669"/>
    <property type="project" value="TreeGrafter"/>
</dbReference>
<dbReference type="Gene3D" id="3.40.50.720">
    <property type="entry name" value="NAD(P)-binding Rossmann-like Domain"/>
    <property type="match status" value="3"/>
</dbReference>
<dbReference type="EMBL" id="CAWUPB010001173">
    <property type="protein sequence ID" value="CAK7347966.1"/>
    <property type="molecule type" value="Genomic_DNA"/>
</dbReference>
<keyword evidence="1" id="KW-0560">Oxidoreductase</keyword>
<dbReference type="PANTHER" id="PTHR10996:SF179">
    <property type="entry name" value="D-ISOMER SPECIFIC 2-HYDROXYACID DEHYDROGENASE FAMILY PROTEIN-RELATED"/>
    <property type="match status" value="1"/>
</dbReference>
<sequence length="221" mass="24317">MEHELYHQHHSLDLPQVLVLKPPAFFKYLEDQLVNKFPLLKAWESPLSQDKFLKPHAHSVQAMICLACVSAYAAILQLLPALHLIVTDSAGLNAGNIFSKDGAEMTVGLLIDVLRKISAADQYVRQGHCDVLIICCGLTDQTRNMVSKEVVMVFGKEGVITKIGCGPIIDEKAVVRCLLDGEINGAGLDVFGNEPNVPNELFELDNVVLSPHRAVFTEESF</sequence>
<dbReference type="InterPro" id="IPR006140">
    <property type="entry name" value="D-isomer_DH_NAD-bd"/>
</dbReference>
<dbReference type="InterPro" id="IPR050223">
    <property type="entry name" value="D-isomer_2-hydroxyacid_DH"/>
</dbReference>
<organism evidence="3 4">
    <name type="scientific">Dovyalis caffra</name>
    <dbReference type="NCBI Taxonomy" id="77055"/>
    <lineage>
        <taxon>Eukaryota</taxon>
        <taxon>Viridiplantae</taxon>
        <taxon>Streptophyta</taxon>
        <taxon>Embryophyta</taxon>
        <taxon>Tracheophyta</taxon>
        <taxon>Spermatophyta</taxon>
        <taxon>Magnoliopsida</taxon>
        <taxon>eudicotyledons</taxon>
        <taxon>Gunneridae</taxon>
        <taxon>Pentapetalae</taxon>
        <taxon>rosids</taxon>
        <taxon>fabids</taxon>
        <taxon>Malpighiales</taxon>
        <taxon>Salicaceae</taxon>
        <taxon>Flacourtieae</taxon>
        <taxon>Dovyalis</taxon>
    </lineage>
</organism>
<reference evidence="3 4" key="1">
    <citation type="submission" date="2024-01" db="EMBL/GenBank/DDBJ databases">
        <authorList>
            <person name="Waweru B."/>
        </authorList>
    </citation>
    <scope>NUCLEOTIDE SEQUENCE [LARGE SCALE GENOMIC DNA]</scope>
</reference>
<dbReference type="InterPro" id="IPR036291">
    <property type="entry name" value="NAD(P)-bd_dom_sf"/>
</dbReference>
<evidence type="ECO:0000313" key="4">
    <source>
        <dbReference type="Proteomes" id="UP001314170"/>
    </source>
</evidence>
<dbReference type="AlphaFoldDB" id="A0AAV1S974"/>
<dbReference type="GO" id="GO:0005829">
    <property type="term" value="C:cytosol"/>
    <property type="evidence" value="ECO:0007669"/>
    <property type="project" value="TreeGrafter"/>
</dbReference>
<dbReference type="Pfam" id="PF02826">
    <property type="entry name" value="2-Hacid_dh_C"/>
    <property type="match status" value="1"/>
</dbReference>
<dbReference type="Proteomes" id="UP001314170">
    <property type="component" value="Unassembled WGS sequence"/>
</dbReference>
<evidence type="ECO:0000259" key="2">
    <source>
        <dbReference type="Pfam" id="PF02826"/>
    </source>
</evidence>
<dbReference type="SUPFAM" id="SSF51735">
    <property type="entry name" value="NAD(P)-binding Rossmann-fold domains"/>
    <property type="match status" value="1"/>
</dbReference>
<name>A0AAV1S974_9ROSI</name>
<keyword evidence="4" id="KW-1185">Reference proteome</keyword>
<accession>A0AAV1S974</accession>
<dbReference type="PANTHER" id="PTHR10996">
    <property type="entry name" value="2-HYDROXYACID DEHYDROGENASE-RELATED"/>
    <property type="match status" value="1"/>
</dbReference>
<protein>
    <recommendedName>
        <fullName evidence="2">D-isomer specific 2-hydroxyacid dehydrogenase NAD-binding domain-containing protein</fullName>
    </recommendedName>
</protein>
<dbReference type="SUPFAM" id="SSF52283">
    <property type="entry name" value="Formate/glycerate dehydrogenase catalytic domain-like"/>
    <property type="match status" value="1"/>
</dbReference>
<gene>
    <name evidence="3" type="ORF">DCAF_LOCUS20657</name>
</gene>
<evidence type="ECO:0000256" key="1">
    <source>
        <dbReference type="ARBA" id="ARBA00023002"/>
    </source>
</evidence>
<feature type="domain" description="D-isomer specific 2-hydroxyacid dehydrogenase NAD-binding" evidence="2">
    <location>
        <begin position="128"/>
        <end position="214"/>
    </location>
</feature>